<dbReference type="Gene3D" id="3.40.50.300">
    <property type="entry name" value="P-loop containing nucleotide triphosphate hydrolases"/>
    <property type="match status" value="1"/>
</dbReference>
<accession>A0ABN6PQC2</accession>
<reference evidence="1" key="1">
    <citation type="submission" date="2022-04" db="EMBL/GenBank/DDBJ databases">
        <title>Whole genome sequence of Sphaerotilus sp. FB-5.</title>
        <authorList>
            <person name="Takeda M."/>
            <person name="Narihara S."/>
            <person name="Akimoto M."/>
            <person name="Akimoto R."/>
            <person name="Nishiyashiki S."/>
            <person name="Murakami T."/>
        </authorList>
    </citation>
    <scope>NUCLEOTIDE SEQUENCE</scope>
    <source>
        <strain evidence="1">FB-5</strain>
    </source>
</reference>
<name>A0ABN6PQC2_9BURK</name>
<evidence type="ECO:0000313" key="2">
    <source>
        <dbReference type="Proteomes" id="UP001057498"/>
    </source>
</evidence>
<gene>
    <name evidence="1" type="ORF">CATMQ487_32290</name>
</gene>
<dbReference type="Proteomes" id="UP001057498">
    <property type="component" value="Chromosome"/>
</dbReference>
<evidence type="ECO:0008006" key="3">
    <source>
        <dbReference type="Google" id="ProtNLM"/>
    </source>
</evidence>
<proteinExistence type="predicted"/>
<keyword evidence="2" id="KW-1185">Reference proteome</keyword>
<dbReference type="SUPFAM" id="SSF52540">
    <property type="entry name" value="P-loop containing nucleoside triphosphate hydrolases"/>
    <property type="match status" value="1"/>
</dbReference>
<organism evidence="1 2">
    <name type="scientific">Sphaerotilus microaerophilus</name>
    <dbReference type="NCBI Taxonomy" id="2914710"/>
    <lineage>
        <taxon>Bacteria</taxon>
        <taxon>Pseudomonadati</taxon>
        <taxon>Pseudomonadota</taxon>
        <taxon>Betaproteobacteria</taxon>
        <taxon>Burkholderiales</taxon>
        <taxon>Sphaerotilaceae</taxon>
        <taxon>Sphaerotilus</taxon>
    </lineage>
</organism>
<evidence type="ECO:0000313" key="1">
    <source>
        <dbReference type="EMBL" id="BDI06259.1"/>
    </source>
</evidence>
<dbReference type="RefSeq" id="WP_251969556.1">
    <property type="nucleotide sequence ID" value="NZ_AP025730.1"/>
</dbReference>
<dbReference type="InterPro" id="IPR027417">
    <property type="entry name" value="P-loop_NTPase"/>
</dbReference>
<dbReference type="EMBL" id="AP025730">
    <property type="protein sequence ID" value="BDI06259.1"/>
    <property type="molecule type" value="Genomic_DNA"/>
</dbReference>
<protein>
    <recommendedName>
        <fullName evidence="3">G domain-containing protein</fullName>
    </recommendedName>
</protein>
<sequence length="752" mass="82371">MAYTASLSTTPGRPGFSISFRHPLKLDSKGKSGLKMRRGLGTDDKVKAEALVAQMNELLQDEIWWTAAKHQEALQIFDQRIVDAFYDGIQAGVADSFETRSNVIPLPGKAEGYARTLFVGTTGAGKTSLLRHLIGSDPELDRFPSTSTAKTTVSDIEVIPAAGEFRAAVTFFSENVIQANVEDCVLNACAAVWDKLPEDKVADRFLHHPDQRFRLSYLLGSWRKNLPAEPAADDWDFGEPDQAATAAASSDEAVSSADAEAQQARLVDYVGRITKLAAAKAEAISKELLPDPHSANAEDREAALEIFQSELFADEQFHDIVHDVIDEALQRFDAMQSGERTYRSASSKWPLMWTYSTNDRNEFLKQVRWFSSNFAPSFGKLLTPLVDGIRVMGPLFPTFTDHQAKVVLLDGQGLGHTPDSSTSVTTHITRRFSEVDAILLVDNAEQPVQAATQSVLRTVASSGNYNKLLLAFTHFDQVKGLNLPSFADKRAHVLASVHNYLSKLKEVLNAPIVAAMERTIDDQSFMLGALDGSSAKLPPGVKAQLNKLIAFVEKSVEPPPVPDAKPQYDASGLGFAVQRAADSFQKAWAARLGLSIGATLPAEHWTRIKALNRKISNETGVEYDSLRPVADLVGRIIEEIANFLDNPIGWSRPPDADEAQQAIAPIRQVVFSRLHQLALQRLINEHLTDWRRGLEHKGKGSAARRAVDIRGIYELAAPIPGTVNTAPAIEFMRGVRELVRAAVVESGGVMLP</sequence>